<sequence>MNQLNISLPNWIDSFLGEYPKTIPDPEKQMRFVLALTERNIREETGGPFGSAVFERDSGKLVSVGVNVVVRQNCSAAHAEMMALMLAQKELGHFDLGADGFPGHRLVTSGKMCAMCLGNVCWSGVSEVLSSAEPEDVEKIAGFDEGPTPPDYNAQLERRGIKIVPELLRSEGRAVLQLYVDLGGKVYNARHSQESSLT</sequence>
<dbReference type="Pfam" id="PF00383">
    <property type="entry name" value="dCMP_cyt_deam_1"/>
    <property type="match status" value="1"/>
</dbReference>
<evidence type="ECO:0000259" key="1">
    <source>
        <dbReference type="PROSITE" id="PS51747"/>
    </source>
</evidence>
<evidence type="ECO:0000313" key="2">
    <source>
        <dbReference type="EMBL" id="RTZ82162.1"/>
    </source>
</evidence>
<evidence type="ECO:0000313" key="3">
    <source>
        <dbReference type="Proteomes" id="UP000287176"/>
    </source>
</evidence>
<feature type="domain" description="CMP/dCMP-type deaminase" evidence="1">
    <location>
        <begin position="24"/>
        <end position="159"/>
    </location>
</feature>
<organism evidence="2 3">
    <name type="scientific">SAR324 cluster bacterium</name>
    <dbReference type="NCBI Taxonomy" id="2024889"/>
    <lineage>
        <taxon>Bacteria</taxon>
        <taxon>Deltaproteobacteria</taxon>
        <taxon>SAR324 cluster</taxon>
    </lineage>
</organism>
<accession>A0A432GEE0</accession>
<proteinExistence type="predicted"/>
<name>A0A432GEE0_9DELT</name>
<dbReference type="Gene3D" id="3.40.140.10">
    <property type="entry name" value="Cytidine Deaminase, domain 2"/>
    <property type="match status" value="1"/>
</dbReference>
<dbReference type="EMBL" id="QNZI01000286">
    <property type="protein sequence ID" value="RTZ82162.1"/>
    <property type="molecule type" value="Genomic_DNA"/>
</dbReference>
<dbReference type="PROSITE" id="PS51747">
    <property type="entry name" value="CYT_DCMP_DEAMINASES_2"/>
    <property type="match status" value="1"/>
</dbReference>
<dbReference type="Proteomes" id="UP000287176">
    <property type="component" value="Unassembled WGS sequence"/>
</dbReference>
<dbReference type="InterPro" id="IPR002125">
    <property type="entry name" value="CMP_dCMP_dom"/>
</dbReference>
<reference evidence="2 3" key="1">
    <citation type="submission" date="2018-06" db="EMBL/GenBank/DDBJ databases">
        <title>Combined omics and stable isotope probing to characterize newly discovered Mariana Back-Arc vent microbial communities.</title>
        <authorList>
            <person name="Trembath-Reichert E."/>
            <person name="Huber J.A."/>
        </authorList>
    </citation>
    <scope>NUCLEOTIDE SEQUENCE [LARGE SCALE GENOMIC DNA]</scope>
    <source>
        <strain evidence="2">MAG 24</strain>
    </source>
</reference>
<dbReference type="GO" id="GO:0003824">
    <property type="term" value="F:catalytic activity"/>
    <property type="evidence" value="ECO:0007669"/>
    <property type="project" value="InterPro"/>
</dbReference>
<gene>
    <name evidence="2" type="ORF">DSY94_10875</name>
</gene>
<protein>
    <recommendedName>
        <fullName evidence="1">CMP/dCMP-type deaminase domain-containing protein</fullName>
    </recommendedName>
</protein>
<dbReference type="InterPro" id="IPR016193">
    <property type="entry name" value="Cytidine_deaminase-like"/>
</dbReference>
<dbReference type="SUPFAM" id="SSF53927">
    <property type="entry name" value="Cytidine deaminase-like"/>
    <property type="match status" value="1"/>
</dbReference>
<dbReference type="AlphaFoldDB" id="A0A432GEE0"/>
<comment type="caution">
    <text evidence="2">The sequence shown here is derived from an EMBL/GenBank/DDBJ whole genome shotgun (WGS) entry which is preliminary data.</text>
</comment>